<evidence type="ECO:0000256" key="3">
    <source>
        <dbReference type="PROSITE-ProRule" id="PRU00108"/>
    </source>
</evidence>
<feature type="DNA-binding region" description="Homeobox" evidence="3">
    <location>
        <begin position="41"/>
        <end position="100"/>
    </location>
</feature>
<gene>
    <name evidence="7" type="ORF">FA15DRAFT_753764</name>
</gene>
<feature type="compositionally biased region" description="Pro residues" evidence="5">
    <location>
        <begin position="301"/>
        <end position="311"/>
    </location>
</feature>
<feature type="compositionally biased region" description="Polar residues" evidence="5">
    <location>
        <begin position="100"/>
        <end position="112"/>
    </location>
</feature>
<evidence type="ECO:0000259" key="6">
    <source>
        <dbReference type="PROSITE" id="PS50071"/>
    </source>
</evidence>
<keyword evidence="2 3" id="KW-0371">Homeobox</keyword>
<feature type="domain" description="Homeobox" evidence="6">
    <location>
        <begin position="39"/>
        <end position="99"/>
    </location>
</feature>
<organism evidence="7 8">
    <name type="scientific">Coprinopsis marcescibilis</name>
    <name type="common">Agaric fungus</name>
    <name type="synonym">Psathyrella marcescibilis</name>
    <dbReference type="NCBI Taxonomy" id="230819"/>
    <lineage>
        <taxon>Eukaryota</taxon>
        <taxon>Fungi</taxon>
        <taxon>Dikarya</taxon>
        <taxon>Basidiomycota</taxon>
        <taxon>Agaricomycotina</taxon>
        <taxon>Agaricomycetes</taxon>
        <taxon>Agaricomycetidae</taxon>
        <taxon>Agaricales</taxon>
        <taxon>Agaricineae</taxon>
        <taxon>Psathyrellaceae</taxon>
        <taxon>Coprinopsis</taxon>
    </lineage>
</organism>
<dbReference type="Pfam" id="PF24818">
    <property type="entry name" value="PH_TRF2_HOY1"/>
    <property type="match status" value="1"/>
</dbReference>
<protein>
    <submittedName>
        <fullName evidence="7">Homeobox-domain-containing protein</fullName>
    </submittedName>
</protein>
<name>A0A5C3L5Z7_COPMA</name>
<dbReference type="OrthoDB" id="6159439at2759"/>
<dbReference type="Pfam" id="PF00046">
    <property type="entry name" value="Homeodomain"/>
    <property type="match status" value="1"/>
</dbReference>
<sequence>MLKPNDSPQLTDSTVANAQSFLESPGPLDAGTSTNFRNNTDKPKRFRVSELQLVQLERFYMEDKSPHPTRRKEISDILGMSQRQTQVWFQNRRSKERNAGESSLYTRRNSLPMSAPSRTRRRNPSTPLESTLQSQPSSQVEEDKHLLTLLAEHSRIVVIPSTSLQIGTWKRLVLSEHKYGLVTYVCPALQWLAWYIHNNALHFKMRIPFKIISKATFEADESDPQIGTASIFLSEPPTFLIERPTYNPETGERGRAWNTCADWTANQQASQVLVQRLTGPFISLAHLVRCVNEVTRKPHPVASPPQNPPSPNDHSTRSPAVDQPLPGPIAAPVADLTSAYPGHMICHAPLATKPGYMQPVIDYQLAQCSETENADGQLFAAQQQYGENPNPICYSSGGYQSNNVYEYAYSNEPYTMIEANGHGFDASTPTYRQGRSLSVPNTYPPGSHYFSYSDQAALTNDVSHYDDAETRQIVALNDIGYPMELA</sequence>
<reference evidence="7 8" key="1">
    <citation type="journal article" date="2019" name="Nat. Ecol. Evol.">
        <title>Megaphylogeny resolves global patterns of mushroom evolution.</title>
        <authorList>
            <person name="Varga T."/>
            <person name="Krizsan K."/>
            <person name="Foldi C."/>
            <person name="Dima B."/>
            <person name="Sanchez-Garcia M."/>
            <person name="Sanchez-Ramirez S."/>
            <person name="Szollosi G.J."/>
            <person name="Szarkandi J.G."/>
            <person name="Papp V."/>
            <person name="Albert L."/>
            <person name="Andreopoulos W."/>
            <person name="Angelini C."/>
            <person name="Antonin V."/>
            <person name="Barry K.W."/>
            <person name="Bougher N.L."/>
            <person name="Buchanan P."/>
            <person name="Buyck B."/>
            <person name="Bense V."/>
            <person name="Catcheside P."/>
            <person name="Chovatia M."/>
            <person name="Cooper J."/>
            <person name="Damon W."/>
            <person name="Desjardin D."/>
            <person name="Finy P."/>
            <person name="Geml J."/>
            <person name="Haridas S."/>
            <person name="Hughes K."/>
            <person name="Justo A."/>
            <person name="Karasinski D."/>
            <person name="Kautmanova I."/>
            <person name="Kiss B."/>
            <person name="Kocsube S."/>
            <person name="Kotiranta H."/>
            <person name="LaButti K.M."/>
            <person name="Lechner B.E."/>
            <person name="Liimatainen K."/>
            <person name="Lipzen A."/>
            <person name="Lukacs Z."/>
            <person name="Mihaltcheva S."/>
            <person name="Morgado L.N."/>
            <person name="Niskanen T."/>
            <person name="Noordeloos M.E."/>
            <person name="Ohm R.A."/>
            <person name="Ortiz-Santana B."/>
            <person name="Ovrebo C."/>
            <person name="Racz N."/>
            <person name="Riley R."/>
            <person name="Savchenko A."/>
            <person name="Shiryaev A."/>
            <person name="Soop K."/>
            <person name="Spirin V."/>
            <person name="Szebenyi C."/>
            <person name="Tomsovsky M."/>
            <person name="Tulloss R.E."/>
            <person name="Uehling J."/>
            <person name="Grigoriev I.V."/>
            <person name="Vagvolgyi C."/>
            <person name="Papp T."/>
            <person name="Martin F.M."/>
            <person name="Miettinen O."/>
            <person name="Hibbett D.S."/>
            <person name="Nagy L.G."/>
        </authorList>
    </citation>
    <scope>NUCLEOTIDE SEQUENCE [LARGE SCALE GENOMIC DNA]</scope>
    <source>
        <strain evidence="7 8">CBS 121175</strain>
    </source>
</reference>
<dbReference type="InterPro" id="IPR051000">
    <property type="entry name" value="Homeobox_DNA-bind_prot"/>
</dbReference>
<dbReference type="EMBL" id="ML210158">
    <property type="protein sequence ID" value="TFK28207.1"/>
    <property type="molecule type" value="Genomic_DNA"/>
</dbReference>
<dbReference type="GO" id="GO:0030154">
    <property type="term" value="P:cell differentiation"/>
    <property type="evidence" value="ECO:0007669"/>
    <property type="project" value="TreeGrafter"/>
</dbReference>
<dbReference type="CDD" id="cd00086">
    <property type="entry name" value="homeodomain"/>
    <property type="match status" value="1"/>
</dbReference>
<keyword evidence="1 3" id="KW-0238">DNA-binding</keyword>
<evidence type="ECO:0000313" key="8">
    <source>
        <dbReference type="Proteomes" id="UP000307440"/>
    </source>
</evidence>
<dbReference type="GO" id="GO:0006357">
    <property type="term" value="P:regulation of transcription by RNA polymerase II"/>
    <property type="evidence" value="ECO:0007669"/>
    <property type="project" value="TreeGrafter"/>
</dbReference>
<dbReference type="PANTHER" id="PTHR24324">
    <property type="entry name" value="HOMEOBOX PROTEIN HHEX"/>
    <property type="match status" value="1"/>
</dbReference>
<dbReference type="PROSITE" id="PS50071">
    <property type="entry name" value="HOMEOBOX_2"/>
    <property type="match status" value="1"/>
</dbReference>
<feature type="region of interest" description="Disordered" evidence="5">
    <location>
        <begin position="1"/>
        <end position="44"/>
    </location>
</feature>
<feature type="compositionally biased region" description="Polar residues" evidence="5">
    <location>
        <begin position="128"/>
        <end position="139"/>
    </location>
</feature>
<dbReference type="GO" id="GO:0005634">
    <property type="term" value="C:nucleus"/>
    <property type="evidence" value="ECO:0007669"/>
    <property type="project" value="UniProtKB-SubCell"/>
</dbReference>
<dbReference type="GO" id="GO:0000978">
    <property type="term" value="F:RNA polymerase II cis-regulatory region sequence-specific DNA binding"/>
    <property type="evidence" value="ECO:0007669"/>
    <property type="project" value="TreeGrafter"/>
</dbReference>
<evidence type="ECO:0000256" key="5">
    <source>
        <dbReference type="SAM" id="MobiDB-lite"/>
    </source>
</evidence>
<dbReference type="PANTHER" id="PTHR24324:SF9">
    <property type="entry name" value="HOMEOBOX DOMAIN-CONTAINING PROTEIN"/>
    <property type="match status" value="1"/>
</dbReference>
<proteinExistence type="predicted"/>
<dbReference type="InterPro" id="IPR057939">
    <property type="entry name" value="TRF2_HOY1_PH"/>
</dbReference>
<feature type="compositionally biased region" description="Polar residues" evidence="5">
    <location>
        <begin position="1"/>
        <end position="22"/>
    </location>
</feature>
<evidence type="ECO:0000313" key="7">
    <source>
        <dbReference type="EMBL" id="TFK28207.1"/>
    </source>
</evidence>
<dbReference type="AlphaFoldDB" id="A0A5C3L5Z7"/>
<keyword evidence="3 4" id="KW-0539">Nucleus</keyword>
<dbReference type="InterPro" id="IPR001356">
    <property type="entry name" value="HD"/>
</dbReference>
<feature type="region of interest" description="Disordered" evidence="5">
    <location>
        <begin position="86"/>
        <end position="140"/>
    </location>
</feature>
<accession>A0A5C3L5Z7</accession>
<feature type="region of interest" description="Disordered" evidence="5">
    <location>
        <begin position="297"/>
        <end position="332"/>
    </location>
</feature>
<keyword evidence="8" id="KW-1185">Reference proteome</keyword>
<evidence type="ECO:0000256" key="2">
    <source>
        <dbReference type="ARBA" id="ARBA00023155"/>
    </source>
</evidence>
<dbReference type="Proteomes" id="UP000307440">
    <property type="component" value="Unassembled WGS sequence"/>
</dbReference>
<dbReference type="SUPFAM" id="SSF46689">
    <property type="entry name" value="Homeodomain-like"/>
    <property type="match status" value="1"/>
</dbReference>
<dbReference type="SMART" id="SM00389">
    <property type="entry name" value="HOX"/>
    <property type="match status" value="1"/>
</dbReference>
<dbReference type="Gene3D" id="1.10.10.60">
    <property type="entry name" value="Homeodomain-like"/>
    <property type="match status" value="1"/>
</dbReference>
<evidence type="ECO:0000256" key="1">
    <source>
        <dbReference type="ARBA" id="ARBA00023125"/>
    </source>
</evidence>
<comment type="subcellular location">
    <subcellularLocation>
        <location evidence="3 4">Nucleus</location>
    </subcellularLocation>
</comment>
<dbReference type="STRING" id="230819.A0A5C3L5Z7"/>
<dbReference type="InterPro" id="IPR009057">
    <property type="entry name" value="Homeodomain-like_sf"/>
</dbReference>
<evidence type="ECO:0000256" key="4">
    <source>
        <dbReference type="RuleBase" id="RU000682"/>
    </source>
</evidence>